<feature type="region of interest" description="Disordered" evidence="1">
    <location>
        <begin position="161"/>
        <end position="214"/>
    </location>
</feature>
<organism evidence="2 3">
    <name type="scientific">Purpureocillium lilacinum</name>
    <name type="common">Paecilomyces lilacinus</name>
    <dbReference type="NCBI Taxonomy" id="33203"/>
    <lineage>
        <taxon>Eukaryota</taxon>
        <taxon>Fungi</taxon>
        <taxon>Dikarya</taxon>
        <taxon>Ascomycota</taxon>
        <taxon>Pezizomycotina</taxon>
        <taxon>Sordariomycetes</taxon>
        <taxon>Hypocreomycetidae</taxon>
        <taxon>Hypocreales</taxon>
        <taxon>Ophiocordycipitaceae</taxon>
        <taxon>Purpureocillium</taxon>
    </lineage>
</organism>
<proteinExistence type="predicted"/>
<evidence type="ECO:0000256" key="1">
    <source>
        <dbReference type="SAM" id="MobiDB-lite"/>
    </source>
</evidence>
<protein>
    <submittedName>
        <fullName evidence="2">Uncharacterized protein</fullName>
    </submittedName>
</protein>
<accession>A0A2U3E1D6</accession>
<dbReference type="AlphaFoldDB" id="A0A2U3E1D6"/>
<feature type="compositionally biased region" description="Low complexity" evidence="1">
    <location>
        <begin position="235"/>
        <end position="252"/>
    </location>
</feature>
<comment type="caution">
    <text evidence="2">The sequence shown here is derived from an EMBL/GenBank/DDBJ whole genome shotgun (WGS) entry which is preliminary data.</text>
</comment>
<feature type="region of interest" description="Disordered" evidence="1">
    <location>
        <begin position="382"/>
        <end position="425"/>
    </location>
</feature>
<dbReference type="Proteomes" id="UP000245956">
    <property type="component" value="Unassembled WGS sequence"/>
</dbReference>
<dbReference type="EMBL" id="LCWV01000015">
    <property type="protein sequence ID" value="PWI68304.1"/>
    <property type="molecule type" value="Genomic_DNA"/>
</dbReference>
<evidence type="ECO:0000313" key="2">
    <source>
        <dbReference type="EMBL" id="PWI68304.1"/>
    </source>
</evidence>
<name>A0A2U3E1D6_PURLI</name>
<feature type="region of interest" description="Disordered" evidence="1">
    <location>
        <begin position="229"/>
        <end position="288"/>
    </location>
</feature>
<sequence length="452" mass="49334">MYPSQAEWCAGTGWRTGESTLFLARFSAMPGPLLVARAVQVLLEEFSSVGSPVGQGAHIHWPRAQVPGLARWRRARLASRHSRQGAYRSPRVWCLVSGVLGSVRPAVVVGDLARSACWKWLPLIADTRAYRYLPDSVRKHSAVRSWPPRWCPPTHTRYSTSGMPMPSRTPCHAVPARQTGRHPTRGMEGVEGPPPPARPPHIRPHPSALTGAPPQLRCPASGLACWRRAGPEGLRSSPRQAASAAQRSTARTAAHRITSASHPITVHGPPVARITPAPHSASARQPVQHAPPLDCIASRGLLQPHGGRALARAGHRMRRGQMPTLTTEAPRPRWGVASRRRVASVMDGTALSWPPTVAVRVPPNLLGSQVWRPAIVAGTAARRLETRSPRRRRRWQRGQHWQQRPPARCGARPSRLSQPPTGHLPDLLATLSHSVSLFPPPLPLTARAPLSR</sequence>
<evidence type="ECO:0000313" key="3">
    <source>
        <dbReference type="Proteomes" id="UP000245956"/>
    </source>
</evidence>
<gene>
    <name evidence="2" type="ORF">PCL_02073</name>
</gene>
<reference evidence="2 3" key="1">
    <citation type="journal article" date="2016" name="Front. Microbiol.">
        <title>Genome and transcriptome sequences reveal the specific parasitism of the nematophagous Purpureocillium lilacinum 36-1.</title>
        <authorList>
            <person name="Xie J."/>
            <person name="Li S."/>
            <person name="Mo C."/>
            <person name="Xiao X."/>
            <person name="Peng D."/>
            <person name="Wang G."/>
            <person name="Xiao Y."/>
        </authorList>
    </citation>
    <scope>NUCLEOTIDE SEQUENCE [LARGE SCALE GENOMIC DNA]</scope>
    <source>
        <strain evidence="2 3">36-1</strain>
    </source>
</reference>